<organism evidence="2 3">
    <name type="scientific">Dendrobium thyrsiflorum</name>
    <name type="common">Pinecone-like raceme dendrobium</name>
    <name type="synonym">Orchid</name>
    <dbReference type="NCBI Taxonomy" id="117978"/>
    <lineage>
        <taxon>Eukaryota</taxon>
        <taxon>Viridiplantae</taxon>
        <taxon>Streptophyta</taxon>
        <taxon>Embryophyta</taxon>
        <taxon>Tracheophyta</taxon>
        <taxon>Spermatophyta</taxon>
        <taxon>Magnoliopsida</taxon>
        <taxon>Liliopsida</taxon>
        <taxon>Asparagales</taxon>
        <taxon>Orchidaceae</taxon>
        <taxon>Epidendroideae</taxon>
        <taxon>Malaxideae</taxon>
        <taxon>Dendrobiinae</taxon>
        <taxon>Dendrobium</taxon>
    </lineage>
</organism>
<feature type="region of interest" description="Disordered" evidence="1">
    <location>
        <begin position="1"/>
        <end position="26"/>
    </location>
</feature>
<accession>A0ABD0TTP2</accession>
<proteinExistence type="predicted"/>
<evidence type="ECO:0000313" key="3">
    <source>
        <dbReference type="Proteomes" id="UP001552299"/>
    </source>
</evidence>
<evidence type="ECO:0000256" key="1">
    <source>
        <dbReference type="SAM" id="MobiDB-lite"/>
    </source>
</evidence>
<dbReference type="EMBL" id="JANQDX010000031">
    <property type="protein sequence ID" value="KAL0903014.1"/>
    <property type="molecule type" value="Genomic_DNA"/>
</dbReference>
<feature type="compositionally biased region" description="Basic and acidic residues" evidence="1">
    <location>
        <begin position="40"/>
        <end position="51"/>
    </location>
</feature>
<protein>
    <submittedName>
        <fullName evidence="2">Uncharacterized protein</fullName>
    </submittedName>
</protein>
<comment type="caution">
    <text evidence="2">The sequence shown here is derived from an EMBL/GenBank/DDBJ whole genome shotgun (WGS) entry which is preliminary data.</text>
</comment>
<evidence type="ECO:0000313" key="2">
    <source>
        <dbReference type="EMBL" id="KAL0903014.1"/>
    </source>
</evidence>
<gene>
    <name evidence="2" type="ORF">M5K25_028302</name>
</gene>
<feature type="compositionally biased region" description="Polar residues" evidence="1">
    <location>
        <begin position="1"/>
        <end position="12"/>
    </location>
</feature>
<sequence length="110" mass="12082">MARRSIQMNHSYGLSPPPAPKLTHGTTPIRFARGKATKFSSRDRSGVEQPRHEVPDFSLISLVPPKRTYPILEPSAELDPARISFSGGQVSTCCQQSFFGILLNGSILPF</sequence>
<feature type="region of interest" description="Disordered" evidence="1">
    <location>
        <begin position="32"/>
        <end position="51"/>
    </location>
</feature>
<reference evidence="2 3" key="1">
    <citation type="journal article" date="2024" name="Plant Biotechnol. J.">
        <title>Dendrobium thyrsiflorum genome and its molecular insights into genes involved in important horticultural traits.</title>
        <authorList>
            <person name="Chen B."/>
            <person name="Wang J.Y."/>
            <person name="Zheng P.J."/>
            <person name="Li K.L."/>
            <person name="Liang Y.M."/>
            <person name="Chen X.F."/>
            <person name="Zhang C."/>
            <person name="Zhao X."/>
            <person name="He X."/>
            <person name="Zhang G.Q."/>
            <person name="Liu Z.J."/>
            <person name="Xu Q."/>
        </authorList>
    </citation>
    <scope>NUCLEOTIDE SEQUENCE [LARGE SCALE GENOMIC DNA]</scope>
    <source>
        <strain evidence="2">GZMU011</strain>
    </source>
</reference>
<dbReference type="AlphaFoldDB" id="A0ABD0TTP2"/>
<name>A0ABD0TTP2_DENTH</name>
<keyword evidence="3" id="KW-1185">Reference proteome</keyword>
<dbReference type="Proteomes" id="UP001552299">
    <property type="component" value="Unassembled WGS sequence"/>
</dbReference>